<name>A0A6J4L294_9BACT</name>
<keyword evidence="1" id="KW-0949">S-adenosyl-L-methionine</keyword>
<evidence type="ECO:0000256" key="2">
    <source>
        <dbReference type="ARBA" id="ARBA00024035"/>
    </source>
</evidence>
<protein>
    <recommendedName>
        <fullName evidence="6">SAM-dependent chlorinase/fluorinase</fullName>
    </recommendedName>
</protein>
<dbReference type="SUPFAM" id="SSF101852">
    <property type="entry name" value="Bacterial fluorinating enzyme, C-terminal domain"/>
    <property type="match status" value="1"/>
</dbReference>
<evidence type="ECO:0000313" key="5">
    <source>
        <dbReference type="EMBL" id="CAA9321911.1"/>
    </source>
</evidence>
<dbReference type="Gene3D" id="3.40.50.10790">
    <property type="entry name" value="S-adenosyl-l-methionine hydroxide adenosyltransferase, N-terminal"/>
    <property type="match status" value="1"/>
</dbReference>
<dbReference type="Pfam" id="PF01887">
    <property type="entry name" value="SAM_HAT_N"/>
    <property type="match status" value="1"/>
</dbReference>
<dbReference type="Gene3D" id="2.40.30.90">
    <property type="entry name" value="Bacterial fluorinating enzyme like"/>
    <property type="match status" value="1"/>
</dbReference>
<evidence type="ECO:0008006" key="6">
    <source>
        <dbReference type="Google" id="ProtNLM"/>
    </source>
</evidence>
<dbReference type="InterPro" id="IPR046469">
    <property type="entry name" value="SAM_HAT_N"/>
</dbReference>
<dbReference type="PANTHER" id="PTHR35092">
    <property type="entry name" value="CHLORINASE MJ1651"/>
    <property type="match status" value="1"/>
</dbReference>
<feature type="domain" description="S-adenosyl-l-methionine hydroxide adenosyltransferase C-terminal" evidence="4">
    <location>
        <begin position="169"/>
        <end position="244"/>
    </location>
</feature>
<dbReference type="InterPro" id="IPR002747">
    <property type="entry name" value="SAM_OH_AdoTrfase"/>
</dbReference>
<dbReference type="InterPro" id="IPR023227">
    <property type="entry name" value="SAM_OH_AdoTrfase_C_sf"/>
</dbReference>
<dbReference type="InterPro" id="IPR023228">
    <property type="entry name" value="SAM_OH_AdoTrfase_N_sf"/>
</dbReference>
<evidence type="ECO:0000259" key="3">
    <source>
        <dbReference type="Pfam" id="PF01887"/>
    </source>
</evidence>
<evidence type="ECO:0000256" key="1">
    <source>
        <dbReference type="ARBA" id="ARBA00022691"/>
    </source>
</evidence>
<dbReference type="AlphaFoldDB" id="A0A6J4L294"/>
<dbReference type="PIRSF" id="PIRSF006779">
    <property type="entry name" value="UCP006779"/>
    <property type="match status" value="1"/>
</dbReference>
<evidence type="ECO:0000259" key="4">
    <source>
        <dbReference type="Pfam" id="PF20257"/>
    </source>
</evidence>
<dbReference type="PANTHER" id="PTHR35092:SF1">
    <property type="entry name" value="CHLORINASE MJ1651"/>
    <property type="match status" value="1"/>
</dbReference>
<gene>
    <name evidence="5" type="ORF">AVDCRST_MAG11-2049</name>
</gene>
<dbReference type="Pfam" id="PF20257">
    <property type="entry name" value="SAM_HAT_C"/>
    <property type="match status" value="1"/>
</dbReference>
<comment type="similarity">
    <text evidence="2">Belongs to the SAM hydrolase / SAM-dependent halogenase family.</text>
</comment>
<dbReference type="SUPFAM" id="SSF102522">
    <property type="entry name" value="Bacterial fluorinating enzyme, N-terminal domain"/>
    <property type="match status" value="1"/>
</dbReference>
<reference evidence="5" key="1">
    <citation type="submission" date="2020-02" db="EMBL/GenBank/DDBJ databases">
        <authorList>
            <person name="Meier V. D."/>
        </authorList>
    </citation>
    <scope>NUCLEOTIDE SEQUENCE</scope>
    <source>
        <strain evidence="5">AVDCRST_MAG11</strain>
    </source>
</reference>
<accession>A0A6J4L294</accession>
<feature type="domain" description="S-adenosyl-l-methionine hydroxide adenosyltransferase N-terminal" evidence="3">
    <location>
        <begin position="5"/>
        <end position="145"/>
    </location>
</feature>
<dbReference type="EMBL" id="CADCTU010000482">
    <property type="protein sequence ID" value="CAA9321911.1"/>
    <property type="molecule type" value="Genomic_DNA"/>
</dbReference>
<dbReference type="InterPro" id="IPR046470">
    <property type="entry name" value="SAM_HAT_C"/>
</dbReference>
<proteinExistence type="inferred from homology"/>
<sequence length="251" mass="25670">MPAIITLLTDFGTADGYVAEMKGALLSLAPDAAIVDLTHDIPPHDVESGRLAIARYWRRFPAGTVHLAVVDPGVGGRRAALAVGSEGRWLVGPDNGLLSPALLAGTARAVALPVPPGAAPTFHGRDVFAPAAAALALGTPLDSLGAPNERPLLRRTPEPRRRDDGCVSGEVIAVDRFGNAVTNFVGARGGTVEVNGAALVVQRSYESAAPGAVVAVCGSTGLIEIAVRDGSAAERLGLGRGSPVLLRPARH</sequence>
<organism evidence="5">
    <name type="scientific">uncultured Gemmatimonadaceae bacterium</name>
    <dbReference type="NCBI Taxonomy" id="246130"/>
    <lineage>
        <taxon>Bacteria</taxon>
        <taxon>Pseudomonadati</taxon>
        <taxon>Gemmatimonadota</taxon>
        <taxon>Gemmatimonadia</taxon>
        <taxon>Gemmatimonadales</taxon>
        <taxon>Gemmatimonadaceae</taxon>
        <taxon>environmental samples</taxon>
    </lineage>
</organism>